<name>A0A6A6T6Y1_9PLEO</name>
<dbReference type="AlphaFoldDB" id="A0A6A6T6Y1"/>
<protein>
    <submittedName>
        <fullName evidence="2">HET-domain-containing protein</fullName>
    </submittedName>
</protein>
<dbReference type="OrthoDB" id="8300194at2759"/>
<dbReference type="PANTHER" id="PTHR33112:SF16">
    <property type="entry name" value="HETEROKARYON INCOMPATIBILITY DOMAIN-CONTAINING PROTEIN"/>
    <property type="match status" value="1"/>
</dbReference>
<keyword evidence="3" id="KW-1185">Reference proteome</keyword>
<dbReference type="Proteomes" id="UP000799324">
    <property type="component" value="Unassembled WGS sequence"/>
</dbReference>
<evidence type="ECO:0000313" key="2">
    <source>
        <dbReference type="EMBL" id="KAF2654971.1"/>
    </source>
</evidence>
<reference evidence="2" key="1">
    <citation type="journal article" date="2020" name="Stud. Mycol.">
        <title>101 Dothideomycetes genomes: a test case for predicting lifestyles and emergence of pathogens.</title>
        <authorList>
            <person name="Haridas S."/>
            <person name="Albert R."/>
            <person name="Binder M."/>
            <person name="Bloem J."/>
            <person name="Labutti K."/>
            <person name="Salamov A."/>
            <person name="Andreopoulos B."/>
            <person name="Baker S."/>
            <person name="Barry K."/>
            <person name="Bills G."/>
            <person name="Bluhm B."/>
            <person name="Cannon C."/>
            <person name="Castanera R."/>
            <person name="Culley D."/>
            <person name="Daum C."/>
            <person name="Ezra D."/>
            <person name="Gonzalez J."/>
            <person name="Henrissat B."/>
            <person name="Kuo A."/>
            <person name="Liang C."/>
            <person name="Lipzen A."/>
            <person name="Lutzoni F."/>
            <person name="Magnuson J."/>
            <person name="Mondo S."/>
            <person name="Nolan M."/>
            <person name="Ohm R."/>
            <person name="Pangilinan J."/>
            <person name="Park H.-J."/>
            <person name="Ramirez L."/>
            <person name="Alfaro M."/>
            <person name="Sun H."/>
            <person name="Tritt A."/>
            <person name="Yoshinaga Y."/>
            <person name="Zwiers L.-H."/>
            <person name="Turgeon B."/>
            <person name="Goodwin S."/>
            <person name="Spatafora J."/>
            <person name="Crous P."/>
            <person name="Grigoriev I."/>
        </authorList>
    </citation>
    <scope>NUCLEOTIDE SEQUENCE</scope>
    <source>
        <strain evidence="2">CBS 122681</strain>
    </source>
</reference>
<proteinExistence type="predicted"/>
<gene>
    <name evidence="2" type="ORF">K491DRAFT_693262</name>
</gene>
<evidence type="ECO:0000259" key="1">
    <source>
        <dbReference type="Pfam" id="PF06985"/>
    </source>
</evidence>
<dbReference type="InterPro" id="IPR010730">
    <property type="entry name" value="HET"/>
</dbReference>
<dbReference type="Pfam" id="PF06985">
    <property type="entry name" value="HET"/>
    <property type="match status" value="1"/>
</dbReference>
<accession>A0A6A6T6Y1</accession>
<dbReference type="PANTHER" id="PTHR33112">
    <property type="entry name" value="DOMAIN PROTEIN, PUTATIVE-RELATED"/>
    <property type="match status" value="1"/>
</dbReference>
<organism evidence="2 3">
    <name type="scientific">Lophiostoma macrostomum CBS 122681</name>
    <dbReference type="NCBI Taxonomy" id="1314788"/>
    <lineage>
        <taxon>Eukaryota</taxon>
        <taxon>Fungi</taxon>
        <taxon>Dikarya</taxon>
        <taxon>Ascomycota</taxon>
        <taxon>Pezizomycotina</taxon>
        <taxon>Dothideomycetes</taxon>
        <taxon>Pleosporomycetidae</taxon>
        <taxon>Pleosporales</taxon>
        <taxon>Lophiostomataceae</taxon>
        <taxon>Lophiostoma</taxon>
    </lineage>
</organism>
<dbReference type="EMBL" id="MU004355">
    <property type="protein sequence ID" value="KAF2654971.1"/>
    <property type="molecule type" value="Genomic_DNA"/>
</dbReference>
<sequence>MPPRSITIGSSITQIEAWLSKCDMHGCSKKTPVQLPTRLIDMGNANMEPRLQTIKNGELGTYTALSHCWGDPAISTKRLISTRDNVAIHHHSIPLDTFPNTFRDAIMVTRGLGLRYVWIDSLCIIQDDTADWENEAGKMTSVYSNAYITLAAAWGSHSDCGLIPRGERHPLLKSIKASDKEGNLHEIYLPLSRPRSTHPASTENNIVAEPKVSGSASKSPYENGLYSFCYSNENTSMLETRAWTLQERVLSQRVVHFGYAELEWECRYHIQPICHCGELSRRDTLLKYRQLIRDGRNFPAGWQNIVSEYTRRQMTYSKDRLPALDGLTKAYTPHDKLIRRTFDSGSYIAGMWFSYIPQLLPWYTVETPNTHVPVTHDRMPQSYAPSWSWASVLAPVQFANRDKDLTVPSWTDFRVELLRTPTYQLPALVLLASVMPIRIANGQDAQPIHGLPFEDTSGFVWLDAGQGSKESQDPNFDFFALFMDKGDVFGRGNNGNLILRKQRNEEDEIYSRIGYASRLVCVSGDTRSRSDIEDKIIKII</sequence>
<evidence type="ECO:0000313" key="3">
    <source>
        <dbReference type="Proteomes" id="UP000799324"/>
    </source>
</evidence>
<feature type="domain" description="Heterokaryon incompatibility" evidence="1">
    <location>
        <begin position="62"/>
        <end position="247"/>
    </location>
</feature>